<dbReference type="InterPro" id="IPR036412">
    <property type="entry name" value="HAD-like_sf"/>
</dbReference>
<organism evidence="1 2">
    <name type="scientific">Lysobacter korlensis</name>
    <dbReference type="NCBI Taxonomy" id="553636"/>
    <lineage>
        <taxon>Bacteria</taxon>
        <taxon>Pseudomonadati</taxon>
        <taxon>Pseudomonadota</taxon>
        <taxon>Gammaproteobacteria</taxon>
        <taxon>Lysobacterales</taxon>
        <taxon>Lysobacteraceae</taxon>
        <taxon>Lysobacter</taxon>
    </lineage>
</organism>
<dbReference type="Gene3D" id="3.40.50.1000">
    <property type="entry name" value="HAD superfamily/HAD-like"/>
    <property type="match status" value="1"/>
</dbReference>
<gene>
    <name evidence="1" type="ORF">ACFFGH_18840</name>
</gene>
<dbReference type="InterPro" id="IPR023214">
    <property type="entry name" value="HAD_sf"/>
</dbReference>
<comment type="caution">
    <text evidence="1">The sequence shown here is derived from an EMBL/GenBank/DDBJ whole genome shotgun (WGS) entry which is preliminary data.</text>
</comment>
<dbReference type="EMBL" id="JBHLTG010000004">
    <property type="protein sequence ID" value="MFC0679899.1"/>
    <property type="molecule type" value="Genomic_DNA"/>
</dbReference>
<accession>A0ABV6RTI1</accession>
<keyword evidence="2" id="KW-1185">Reference proteome</keyword>
<sequence length="66" mass="7337">MCRPAATHCAGQNAGRQCDGEEKVRRIRATFDLAACDEVHAYGDSPGDRAMLALAGHRYYRGREQR</sequence>
<name>A0ABV6RTI1_9GAMM</name>
<dbReference type="Proteomes" id="UP001589896">
    <property type="component" value="Unassembled WGS sequence"/>
</dbReference>
<evidence type="ECO:0000313" key="2">
    <source>
        <dbReference type="Proteomes" id="UP001589896"/>
    </source>
</evidence>
<protein>
    <submittedName>
        <fullName evidence="1">Haloacid dehalogenase-like hydrolase</fullName>
    </submittedName>
</protein>
<dbReference type="RefSeq" id="WP_386671083.1">
    <property type="nucleotide sequence ID" value="NZ_JBHLTG010000004.1"/>
</dbReference>
<evidence type="ECO:0000313" key="1">
    <source>
        <dbReference type="EMBL" id="MFC0679899.1"/>
    </source>
</evidence>
<dbReference type="SUPFAM" id="SSF56784">
    <property type="entry name" value="HAD-like"/>
    <property type="match status" value="1"/>
</dbReference>
<reference evidence="1 2" key="1">
    <citation type="submission" date="2024-09" db="EMBL/GenBank/DDBJ databases">
        <authorList>
            <person name="Sun Q."/>
            <person name="Mori K."/>
        </authorList>
    </citation>
    <scope>NUCLEOTIDE SEQUENCE [LARGE SCALE GENOMIC DNA]</scope>
    <source>
        <strain evidence="1 2">KCTC 23076</strain>
    </source>
</reference>
<proteinExistence type="predicted"/>